<feature type="domain" description="Tyrosine specific protein phosphatases" evidence="2">
    <location>
        <begin position="131"/>
        <end position="196"/>
    </location>
</feature>
<dbReference type="InterPro" id="IPR026893">
    <property type="entry name" value="Tyr/Ser_Pase_IphP-type"/>
</dbReference>
<evidence type="ECO:0000313" key="4">
    <source>
        <dbReference type="Proteomes" id="UP000266177"/>
    </source>
</evidence>
<gene>
    <name evidence="3" type="ORF">DQX05_27760</name>
</gene>
<dbReference type="SUPFAM" id="SSF52799">
    <property type="entry name" value="(Phosphotyrosine protein) phosphatases II"/>
    <property type="match status" value="1"/>
</dbReference>
<comment type="similarity">
    <text evidence="1">Belongs to the protein-tyrosine phosphatase family.</text>
</comment>
<organism evidence="3 4">
    <name type="scientific">Paenibacillus thiaminolyticus</name>
    <name type="common">Bacillus thiaminolyticus</name>
    <dbReference type="NCBI Taxonomy" id="49283"/>
    <lineage>
        <taxon>Bacteria</taxon>
        <taxon>Bacillati</taxon>
        <taxon>Bacillota</taxon>
        <taxon>Bacilli</taxon>
        <taxon>Bacillales</taxon>
        <taxon>Paenibacillaceae</taxon>
        <taxon>Paenibacillus</taxon>
    </lineage>
</organism>
<dbReference type="PROSITE" id="PS50056">
    <property type="entry name" value="TYR_PHOSPHATASE_2"/>
    <property type="match status" value="1"/>
</dbReference>
<evidence type="ECO:0000256" key="1">
    <source>
        <dbReference type="ARBA" id="ARBA00009580"/>
    </source>
</evidence>
<dbReference type="RefSeq" id="WP_119796517.1">
    <property type="nucleotide sequence ID" value="NZ_QYZD01000048.1"/>
</dbReference>
<reference evidence="3 4" key="1">
    <citation type="submission" date="2018-09" db="EMBL/GenBank/DDBJ databases">
        <title>Paenibacillus SK2017-BO5.</title>
        <authorList>
            <person name="Piskunova J.V."/>
            <person name="Dubiley S.A."/>
            <person name="Severinov K.V."/>
        </authorList>
    </citation>
    <scope>NUCLEOTIDE SEQUENCE [LARGE SCALE GENOMIC DNA]</scope>
    <source>
        <strain evidence="3 4">BO5</strain>
    </source>
</reference>
<name>A0A3A3G996_PANTH</name>
<evidence type="ECO:0000259" key="2">
    <source>
        <dbReference type="PROSITE" id="PS50056"/>
    </source>
</evidence>
<sequence>MTMQLTAHLQTRVLPFEGVFNFRDMGGYEAADGRKVKYGILFRSAELAGMTEQDLILLQSLGVRTIFDYRDDREAEQKPDPVIPGVNNIRVPAMRQEVPADMRELVRGNFFKKLTGESFAAMYVQTAINNPSFQRLMSLIMNPDNLGILHHCAAGRDRTGIGTAFILLALGVPRETIIEDYLLSNQTLIPMNEQMKEQLAEVMPPEEVAEVIAKLTLRREFMEAVFSSIDETYGSAGSFLEREFGLSAEKRAQLQGYCLE</sequence>
<dbReference type="Gene3D" id="3.90.190.10">
    <property type="entry name" value="Protein tyrosine phosphatase superfamily"/>
    <property type="match status" value="1"/>
</dbReference>
<protein>
    <submittedName>
        <fullName evidence="3">Tyrosine-protein phosphatase</fullName>
    </submittedName>
</protein>
<proteinExistence type="inferred from homology"/>
<dbReference type="PANTHER" id="PTHR31126:SF1">
    <property type="entry name" value="TYROSINE SPECIFIC PROTEIN PHOSPHATASES DOMAIN-CONTAINING PROTEIN"/>
    <property type="match status" value="1"/>
</dbReference>
<dbReference type="OrthoDB" id="1188001at2"/>
<dbReference type="GO" id="GO:0004721">
    <property type="term" value="F:phosphoprotein phosphatase activity"/>
    <property type="evidence" value="ECO:0007669"/>
    <property type="project" value="InterPro"/>
</dbReference>
<dbReference type="EMBL" id="QYZD01000048">
    <property type="protein sequence ID" value="RJG17696.1"/>
    <property type="molecule type" value="Genomic_DNA"/>
</dbReference>
<dbReference type="InterPro" id="IPR000387">
    <property type="entry name" value="Tyr_Pase_dom"/>
</dbReference>
<dbReference type="InterPro" id="IPR029021">
    <property type="entry name" value="Prot-tyrosine_phosphatase-like"/>
</dbReference>
<comment type="caution">
    <text evidence="3">The sequence shown here is derived from an EMBL/GenBank/DDBJ whole genome shotgun (WGS) entry which is preliminary data.</text>
</comment>
<dbReference type="AlphaFoldDB" id="A0A3A3G996"/>
<dbReference type="Pfam" id="PF13350">
    <property type="entry name" value="Y_phosphatase3"/>
    <property type="match status" value="1"/>
</dbReference>
<dbReference type="Proteomes" id="UP000266177">
    <property type="component" value="Unassembled WGS sequence"/>
</dbReference>
<accession>A0A3A3G996</accession>
<evidence type="ECO:0000313" key="3">
    <source>
        <dbReference type="EMBL" id="RJG17696.1"/>
    </source>
</evidence>
<dbReference type="PANTHER" id="PTHR31126">
    <property type="entry name" value="TYROSINE-PROTEIN PHOSPHATASE"/>
    <property type="match status" value="1"/>
</dbReference>